<accession>T2G7Z3</accession>
<dbReference type="Pfam" id="PF07291">
    <property type="entry name" value="MauE"/>
    <property type="match status" value="1"/>
</dbReference>
<dbReference type="InterPro" id="IPR009908">
    <property type="entry name" value="Methylamine_util_MauE"/>
</dbReference>
<protein>
    <submittedName>
        <fullName evidence="7">Putative DoxX family protein</fullName>
    </submittedName>
</protein>
<dbReference type="Proteomes" id="UP000016587">
    <property type="component" value="Chromosome"/>
</dbReference>
<dbReference type="STRING" id="1121448.DGI_0499"/>
<keyword evidence="2 5" id="KW-0812">Transmembrane</keyword>
<dbReference type="UniPathway" id="UPA00895"/>
<dbReference type="GO" id="GO:0016020">
    <property type="term" value="C:membrane"/>
    <property type="evidence" value="ECO:0007669"/>
    <property type="project" value="UniProtKB-SubCell"/>
</dbReference>
<evidence type="ECO:0000256" key="1">
    <source>
        <dbReference type="ARBA" id="ARBA00004141"/>
    </source>
</evidence>
<dbReference type="PATRIC" id="fig|1121448.10.peg.494"/>
<dbReference type="HOGENOM" id="CLU_101331_3_0_7"/>
<dbReference type="eggNOG" id="COG2259">
    <property type="taxonomic scope" value="Bacteria"/>
</dbReference>
<evidence type="ECO:0000256" key="4">
    <source>
        <dbReference type="ARBA" id="ARBA00023136"/>
    </source>
</evidence>
<feature type="domain" description="Methylamine utilisation protein MauE" evidence="6">
    <location>
        <begin position="13"/>
        <end position="137"/>
    </location>
</feature>
<reference evidence="7 8" key="1">
    <citation type="journal article" date="2013" name="J. Bacteriol.">
        <title>Roles of HynAB and Ech, the only two hydrogenases found in the model sulfate reducer Desulfovibrio gigas.</title>
        <authorList>
            <person name="Morais-Silva F.O."/>
            <person name="Santos C.I."/>
            <person name="Rodrigues R."/>
            <person name="Pereira I.A."/>
            <person name="Rodrigues-Pousada C."/>
        </authorList>
    </citation>
    <scope>NUCLEOTIDE SEQUENCE [LARGE SCALE GENOMIC DNA]</scope>
    <source>
        <strain evidence="8">ATCC 19364 / DSM 1382 / NCIMB 9332 / VKM B-1759</strain>
    </source>
</reference>
<comment type="subcellular location">
    <subcellularLocation>
        <location evidence="1">Membrane</location>
        <topology evidence="1">Multi-pass membrane protein</topology>
    </subcellularLocation>
</comment>
<feature type="transmembrane region" description="Helical" evidence="5">
    <location>
        <begin position="57"/>
        <end position="77"/>
    </location>
</feature>
<dbReference type="EMBL" id="CP006585">
    <property type="protein sequence ID" value="AGW12408.1"/>
    <property type="molecule type" value="Genomic_DNA"/>
</dbReference>
<evidence type="ECO:0000259" key="6">
    <source>
        <dbReference type="Pfam" id="PF07291"/>
    </source>
</evidence>
<dbReference type="AlphaFoldDB" id="T2G7Z3"/>
<keyword evidence="8" id="KW-1185">Reference proteome</keyword>
<sequence length="152" mass="16604">MAAAGRRIFGAIWLYRIIRCAIGGLFILAGANKLADLEAFAYTIWEYDLLAEEYIDYVAYSLPVLEVLAGLGLIANVRGSLTAVTAMLVFFIAVLWWGILGGLSIDCGCFGTGDEASPESLKAALIRDLWMLAGCAYCYGWRWLRPAASRHA</sequence>
<evidence type="ECO:0000256" key="5">
    <source>
        <dbReference type="SAM" id="Phobius"/>
    </source>
</evidence>
<dbReference type="KEGG" id="dgg:DGI_0499"/>
<name>T2G7Z3_MEGG1</name>
<keyword evidence="3 5" id="KW-1133">Transmembrane helix</keyword>
<gene>
    <name evidence="7" type="ORF">DGI_0499</name>
</gene>
<evidence type="ECO:0000256" key="2">
    <source>
        <dbReference type="ARBA" id="ARBA00022692"/>
    </source>
</evidence>
<evidence type="ECO:0000256" key="3">
    <source>
        <dbReference type="ARBA" id="ARBA00022989"/>
    </source>
</evidence>
<feature type="transmembrane region" description="Helical" evidence="5">
    <location>
        <begin position="84"/>
        <end position="105"/>
    </location>
</feature>
<keyword evidence="4 5" id="KW-0472">Membrane</keyword>
<feature type="transmembrane region" description="Helical" evidence="5">
    <location>
        <begin position="125"/>
        <end position="144"/>
    </location>
</feature>
<reference evidence="8" key="2">
    <citation type="submission" date="2013-07" db="EMBL/GenBank/DDBJ databases">
        <authorList>
            <person name="Morais-Silva F.O."/>
            <person name="Rezende A.M."/>
            <person name="Pimentel C."/>
            <person name="Resende D.M."/>
            <person name="Santos C.I."/>
            <person name="Clemente C."/>
            <person name="de Oliveira L.M."/>
            <person name="da Silva S.M."/>
            <person name="Costa D.A."/>
            <person name="Varela-Raposo A."/>
            <person name="Horacio E.C.A."/>
            <person name="Matos M."/>
            <person name="Flores O."/>
            <person name="Ruiz J.C."/>
            <person name="Rodrigues-Pousada C."/>
        </authorList>
    </citation>
    <scope>NUCLEOTIDE SEQUENCE [LARGE SCALE GENOMIC DNA]</scope>
    <source>
        <strain evidence="8">ATCC 19364 / DSM 1382 / NCIMB 9332 / VKM B-1759</strain>
    </source>
</reference>
<feature type="transmembrane region" description="Helical" evidence="5">
    <location>
        <begin position="12"/>
        <end position="31"/>
    </location>
</feature>
<proteinExistence type="predicted"/>
<evidence type="ECO:0000313" key="8">
    <source>
        <dbReference type="Proteomes" id="UP000016587"/>
    </source>
</evidence>
<dbReference type="GO" id="GO:0030416">
    <property type="term" value="P:methylamine metabolic process"/>
    <property type="evidence" value="ECO:0007669"/>
    <property type="project" value="InterPro"/>
</dbReference>
<organism evidence="7 8">
    <name type="scientific">Megalodesulfovibrio gigas (strain ATCC 19364 / DSM 1382 / NCIMB 9332 / VKM B-1759)</name>
    <name type="common">Desulfovibrio gigas</name>
    <dbReference type="NCBI Taxonomy" id="1121448"/>
    <lineage>
        <taxon>Bacteria</taxon>
        <taxon>Pseudomonadati</taxon>
        <taxon>Thermodesulfobacteriota</taxon>
        <taxon>Desulfovibrionia</taxon>
        <taxon>Desulfovibrionales</taxon>
        <taxon>Desulfovibrionaceae</taxon>
        <taxon>Megalodesulfovibrio</taxon>
    </lineage>
</organism>
<evidence type="ECO:0000313" key="7">
    <source>
        <dbReference type="EMBL" id="AGW12408.1"/>
    </source>
</evidence>